<evidence type="ECO:0000313" key="2">
    <source>
        <dbReference type="EMBL" id="SVA04349.1"/>
    </source>
</evidence>
<protein>
    <submittedName>
        <fullName evidence="2">Uncharacterized protein</fullName>
    </submittedName>
</protein>
<gene>
    <name evidence="2" type="ORF">METZ01_LOCUS57203</name>
</gene>
<name>A0A381SLN6_9ZZZZ</name>
<reference evidence="2" key="1">
    <citation type="submission" date="2018-05" db="EMBL/GenBank/DDBJ databases">
        <authorList>
            <person name="Lanie J.A."/>
            <person name="Ng W.-L."/>
            <person name="Kazmierczak K.M."/>
            <person name="Andrzejewski T.M."/>
            <person name="Davidsen T.M."/>
            <person name="Wayne K.J."/>
            <person name="Tettelin H."/>
            <person name="Glass J.I."/>
            <person name="Rusch D."/>
            <person name="Podicherti R."/>
            <person name="Tsui H.-C.T."/>
            <person name="Winkler M.E."/>
        </authorList>
    </citation>
    <scope>NUCLEOTIDE SEQUENCE</scope>
</reference>
<organism evidence="2">
    <name type="scientific">marine metagenome</name>
    <dbReference type="NCBI Taxonomy" id="408172"/>
    <lineage>
        <taxon>unclassified sequences</taxon>
        <taxon>metagenomes</taxon>
        <taxon>ecological metagenomes</taxon>
    </lineage>
</organism>
<dbReference type="EMBL" id="UINC01003216">
    <property type="protein sequence ID" value="SVA04349.1"/>
    <property type="molecule type" value="Genomic_DNA"/>
</dbReference>
<accession>A0A381SLN6</accession>
<proteinExistence type="predicted"/>
<dbReference type="AlphaFoldDB" id="A0A381SLN6"/>
<feature type="compositionally biased region" description="Basic residues" evidence="1">
    <location>
        <begin position="1"/>
        <end position="46"/>
    </location>
</feature>
<evidence type="ECO:0000256" key="1">
    <source>
        <dbReference type="SAM" id="MobiDB-lite"/>
    </source>
</evidence>
<feature type="region of interest" description="Disordered" evidence="1">
    <location>
        <begin position="1"/>
        <end position="60"/>
    </location>
</feature>
<sequence>MVTKKSKKKSTGKRRSTSKRSTTSRKKKTVTKKTKVRSKTTKKSKVSKVNNKTTKKSKTVDVTDCSMPSVNLVERKTTKELSDKEIQKIAKGLNKKVKEGKSITAIIKDISVTNTGLPETGPTEKGEKLTEPPAIPLTVLRILVEMYYDFQNTRIRTGNRAAMNLKRNGIDKDALEKYGVETLFNTSKKFERDIIKIISRDLKHRRIFTDYLQNIKGISVILSAGLIAWLMTPANYENVSKVWQNAGLGSNEICTECDWLWLYDDILIPKTNVDGKITNTKAKRLTGKRHTCNKCGTSEHVKHMTQRKVTGYQINWNPKLKTLMWKVGGSFVLQKVTKSMYRAVYNEKRLKRNKQYPQGEQVEVLGKKRLQHNAKHLFEMCKRETTKLFLQNLWLVWRIMEGLPITKPYERKSKTGSTSHTHEVFPPVVDDGELPEDVKIALDKLGIYPKDFIPYWLKREDLPKAIEKETQELNAIPPDDAPEGTVLPDIDEDDEVDEAD</sequence>
<feature type="region of interest" description="Disordered" evidence="1">
    <location>
        <begin position="468"/>
        <end position="500"/>
    </location>
</feature>
<feature type="compositionally biased region" description="Acidic residues" evidence="1">
    <location>
        <begin position="489"/>
        <end position="500"/>
    </location>
</feature>